<proteinExistence type="predicted"/>
<protein>
    <recommendedName>
        <fullName evidence="3">DUF559 domain-containing protein</fullName>
    </recommendedName>
</protein>
<organism evidence="1 2">
    <name type="scientific">Paenibacillus eucommiae</name>
    <dbReference type="NCBI Taxonomy" id="1355755"/>
    <lineage>
        <taxon>Bacteria</taxon>
        <taxon>Bacillati</taxon>
        <taxon>Bacillota</taxon>
        <taxon>Bacilli</taxon>
        <taxon>Bacillales</taxon>
        <taxon>Paenibacillaceae</taxon>
        <taxon>Paenibacillus</taxon>
    </lineage>
</organism>
<evidence type="ECO:0008006" key="3">
    <source>
        <dbReference type="Google" id="ProtNLM"/>
    </source>
</evidence>
<name>A0ABS4J6U5_9BACL</name>
<evidence type="ECO:0000313" key="2">
    <source>
        <dbReference type="Proteomes" id="UP001519287"/>
    </source>
</evidence>
<accession>A0ABS4J6U5</accession>
<sequence>MQLIQCRFTVIKCLVSQGWERGIRITRFATSVTVDFRVVIFEIVDDGHAYLKQSDLPELNQN</sequence>
<dbReference type="EMBL" id="JAGGLB010000036">
    <property type="protein sequence ID" value="MBP1995574.1"/>
    <property type="molecule type" value="Genomic_DNA"/>
</dbReference>
<reference evidence="1 2" key="1">
    <citation type="submission" date="2021-03" db="EMBL/GenBank/DDBJ databases">
        <title>Genomic Encyclopedia of Type Strains, Phase IV (KMG-IV): sequencing the most valuable type-strain genomes for metagenomic binning, comparative biology and taxonomic classification.</title>
        <authorList>
            <person name="Goeker M."/>
        </authorList>
    </citation>
    <scope>NUCLEOTIDE SEQUENCE [LARGE SCALE GENOMIC DNA]</scope>
    <source>
        <strain evidence="1 2">DSM 26048</strain>
    </source>
</reference>
<dbReference type="RefSeq" id="WP_209977366.1">
    <property type="nucleotide sequence ID" value="NZ_JAGGLB010000036.1"/>
</dbReference>
<gene>
    <name evidence="1" type="ORF">J2Z66_007216</name>
</gene>
<comment type="caution">
    <text evidence="1">The sequence shown here is derived from an EMBL/GenBank/DDBJ whole genome shotgun (WGS) entry which is preliminary data.</text>
</comment>
<dbReference type="Proteomes" id="UP001519287">
    <property type="component" value="Unassembled WGS sequence"/>
</dbReference>
<evidence type="ECO:0000313" key="1">
    <source>
        <dbReference type="EMBL" id="MBP1995574.1"/>
    </source>
</evidence>
<keyword evidence="2" id="KW-1185">Reference proteome</keyword>